<accession>F6EZ76</accession>
<feature type="chain" id="PRO_5003333914" description="Secreted protein" evidence="1">
    <location>
        <begin position="37"/>
        <end position="91"/>
    </location>
</feature>
<evidence type="ECO:0000313" key="3">
    <source>
        <dbReference type="Proteomes" id="UP000007150"/>
    </source>
</evidence>
<evidence type="ECO:0008006" key="4">
    <source>
        <dbReference type="Google" id="ProtNLM"/>
    </source>
</evidence>
<sequence precursor="true">MIQRLRAVRPSQMHHYLSTTASPAVVSLLMAAPAHASGSSMPWEAPLQGSEVPGFGDTCDRAVNARQRYIAPASPAHRSRFPSAAYTASCS</sequence>
<dbReference type="STRING" id="690566.Sphch_2518"/>
<organism evidence="2 3">
    <name type="scientific">Sphingobium chlorophenolicum L-1</name>
    <dbReference type="NCBI Taxonomy" id="690566"/>
    <lineage>
        <taxon>Bacteria</taxon>
        <taxon>Pseudomonadati</taxon>
        <taxon>Pseudomonadota</taxon>
        <taxon>Alphaproteobacteria</taxon>
        <taxon>Sphingomonadales</taxon>
        <taxon>Sphingomonadaceae</taxon>
        <taxon>Sphingobium</taxon>
    </lineage>
</organism>
<keyword evidence="1" id="KW-0732">Signal</keyword>
<dbReference type="AlphaFoldDB" id="F6EZ76"/>
<evidence type="ECO:0000313" key="2">
    <source>
        <dbReference type="EMBL" id="AEG50169.1"/>
    </source>
</evidence>
<proteinExistence type="predicted"/>
<keyword evidence="3" id="KW-1185">Reference proteome</keyword>
<gene>
    <name evidence="2" type="ORF">Sphch_2518</name>
</gene>
<dbReference type="Proteomes" id="UP000007150">
    <property type="component" value="Chromosome 1"/>
</dbReference>
<reference evidence="2 3" key="1">
    <citation type="submission" date="2011-05" db="EMBL/GenBank/DDBJ databases">
        <title>Complete sequence of chromosome 1 of Sphingobium chlorophenolicum L-1.</title>
        <authorList>
            <consortium name="US DOE Joint Genome Institute"/>
            <person name="Lucas S."/>
            <person name="Han J."/>
            <person name="Lapidus A."/>
            <person name="Cheng J.-F."/>
            <person name="Goodwin L."/>
            <person name="Pitluck S."/>
            <person name="Peters L."/>
            <person name="Daligault H."/>
            <person name="Han C."/>
            <person name="Tapia R."/>
            <person name="Land M."/>
            <person name="Hauser L."/>
            <person name="Kyrpides N."/>
            <person name="Ivanova N."/>
            <person name="Pagani I."/>
            <person name="Turner P."/>
            <person name="Copley S."/>
            <person name="Woyke T."/>
        </authorList>
    </citation>
    <scope>NUCLEOTIDE SEQUENCE [LARGE SCALE GENOMIC DNA]</scope>
    <source>
        <strain evidence="2 3">L-1</strain>
    </source>
</reference>
<dbReference type="EMBL" id="CP002798">
    <property type="protein sequence ID" value="AEG50169.1"/>
    <property type="molecule type" value="Genomic_DNA"/>
</dbReference>
<protein>
    <recommendedName>
        <fullName evidence="4">Secreted protein</fullName>
    </recommendedName>
</protein>
<evidence type="ECO:0000256" key="1">
    <source>
        <dbReference type="SAM" id="SignalP"/>
    </source>
</evidence>
<dbReference type="HOGENOM" id="CLU_2425379_0_0_5"/>
<feature type="signal peptide" evidence="1">
    <location>
        <begin position="1"/>
        <end position="36"/>
    </location>
</feature>
<name>F6EZ76_SPHCR</name>
<dbReference type="KEGG" id="sch:Sphch_2518"/>